<sequence>MIDAALSCADLEFAALPAFAPSVPLLLPPLPLLLLLPTLPLLLPLPPAAGVLLPLAAAALPPAFAETADAGLFALLTEEIVTIAVGFVGCAGCGLWRMRREPHPVSSGARRAPDGHHPP</sequence>
<protein>
    <submittedName>
        <fullName evidence="2">Uncharacterized protein</fullName>
    </submittedName>
</protein>
<evidence type="ECO:0000313" key="3">
    <source>
        <dbReference type="Proteomes" id="UP001082899"/>
    </source>
</evidence>
<keyword evidence="1" id="KW-1133">Transmembrane helix</keyword>
<accession>A0ABT3ZIZ1</accession>
<name>A0ABT3ZIZ1_9BURK</name>
<feature type="transmembrane region" description="Helical" evidence="1">
    <location>
        <begin position="13"/>
        <end position="34"/>
    </location>
</feature>
<evidence type="ECO:0000256" key="1">
    <source>
        <dbReference type="SAM" id="Phobius"/>
    </source>
</evidence>
<proteinExistence type="predicted"/>
<comment type="caution">
    <text evidence="2">The sequence shown here is derived from an EMBL/GenBank/DDBJ whole genome shotgun (WGS) entry which is preliminary data.</text>
</comment>
<evidence type="ECO:0000313" key="2">
    <source>
        <dbReference type="EMBL" id="MCY0385968.1"/>
    </source>
</evidence>
<reference evidence="2" key="1">
    <citation type="submission" date="2022-11" db="EMBL/GenBank/DDBJ databases">
        <title>Robbsia betulipollinis sp. nov., isolated from pollen of birch (Betula pendula).</title>
        <authorList>
            <person name="Shi H."/>
            <person name="Ambika Manirajan B."/>
            <person name="Ratering S."/>
            <person name="Geissler-Plaum R."/>
            <person name="Schnell S."/>
        </authorList>
    </citation>
    <scope>NUCLEOTIDE SEQUENCE</scope>
    <source>
        <strain evidence="2">Bb-Pol-6</strain>
    </source>
</reference>
<dbReference type="Proteomes" id="UP001082899">
    <property type="component" value="Unassembled WGS sequence"/>
</dbReference>
<feature type="transmembrane region" description="Helical" evidence="1">
    <location>
        <begin position="41"/>
        <end position="60"/>
    </location>
</feature>
<feature type="transmembrane region" description="Helical" evidence="1">
    <location>
        <begin position="72"/>
        <end position="96"/>
    </location>
</feature>
<keyword evidence="3" id="KW-1185">Reference proteome</keyword>
<gene>
    <name evidence="2" type="ORF">OVY01_01655</name>
</gene>
<dbReference type="EMBL" id="JAPMXC010000001">
    <property type="protein sequence ID" value="MCY0385968.1"/>
    <property type="molecule type" value="Genomic_DNA"/>
</dbReference>
<organism evidence="2 3">
    <name type="scientific">Robbsia betulipollinis</name>
    <dbReference type="NCBI Taxonomy" id="2981849"/>
    <lineage>
        <taxon>Bacteria</taxon>
        <taxon>Pseudomonadati</taxon>
        <taxon>Pseudomonadota</taxon>
        <taxon>Betaproteobacteria</taxon>
        <taxon>Burkholderiales</taxon>
        <taxon>Burkholderiaceae</taxon>
        <taxon>Robbsia</taxon>
    </lineage>
</organism>
<keyword evidence="1" id="KW-0812">Transmembrane</keyword>
<keyword evidence="1" id="KW-0472">Membrane</keyword>